<evidence type="ECO:0000256" key="4">
    <source>
        <dbReference type="ARBA" id="ARBA00022801"/>
    </source>
</evidence>
<gene>
    <name evidence="10" type="primary">bla</name>
    <name evidence="10" type="ORF">H6P80_08470</name>
</gene>
<comment type="caution">
    <text evidence="10">The sequence shown here is derived from an EMBL/GenBank/DDBJ whole genome shotgun (WGS) entry which is preliminary data.</text>
</comment>
<protein>
    <recommendedName>
        <fullName evidence="3 6">Beta-lactamase</fullName>
        <ecNumber evidence="3 6">3.5.2.6</ecNumber>
    </recommendedName>
</protein>
<dbReference type="InterPro" id="IPR000871">
    <property type="entry name" value="Beta-lactam_class-A"/>
</dbReference>
<dbReference type="InterPro" id="IPR012338">
    <property type="entry name" value="Beta-lactam/transpept-like"/>
</dbReference>
<evidence type="ECO:0000256" key="6">
    <source>
        <dbReference type="RuleBase" id="RU361140"/>
    </source>
</evidence>
<dbReference type="InterPro" id="IPR023650">
    <property type="entry name" value="Beta-lactam_class-A_AS"/>
</dbReference>
<evidence type="ECO:0000256" key="3">
    <source>
        <dbReference type="ARBA" id="ARBA00012865"/>
    </source>
</evidence>
<evidence type="ECO:0000259" key="9">
    <source>
        <dbReference type="Pfam" id="PF13354"/>
    </source>
</evidence>
<dbReference type="InterPro" id="IPR045155">
    <property type="entry name" value="Beta-lactam_cat"/>
</dbReference>
<feature type="chain" id="PRO_5032788065" description="Beta-lactamase" evidence="8">
    <location>
        <begin position="24"/>
        <end position="303"/>
    </location>
</feature>
<dbReference type="Gene3D" id="3.40.710.10">
    <property type="entry name" value="DD-peptidase/beta-lactamase superfamily"/>
    <property type="match status" value="1"/>
</dbReference>
<accession>A0A842HXQ0</accession>
<dbReference type="PANTHER" id="PTHR35333:SF3">
    <property type="entry name" value="BETA-LACTAMASE-TYPE TRANSPEPTIDASE FOLD CONTAINING PROTEIN"/>
    <property type="match status" value="1"/>
</dbReference>
<dbReference type="AlphaFoldDB" id="A0A842HXQ0"/>
<dbReference type="PROSITE" id="PS51257">
    <property type="entry name" value="PROKAR_LIPOPROTEIN"/>
    <property type="match status" value="1"/>
</dbReference>
<evidence type="ECO:0000313" key="10">
    <source>
        <dbReference type="EMBL" id="MBC2777655.1"/>
    </source>
</evidence>
<evidence type="ECO:0000313" key="11">
    <source>
        <dbReference type="Proteomes" id="UP000564378"/>
    </source>
</evidence>
<reference evidence="10 11" key="1">
    <citation type="submission" date="2020-08" db="EMBL/GenBank/DDBJ databases">
        <title>Draft genome sequence of Parasphingopyxis sp. GrpM-11.</title>
        <authorList>
            <person name="Oh J."/>
            <person name="Roh D.-H."/>
        </authorList>
    </citation>
    <scope>NUCLEOTIDE SEQUENCE [LARGE SCALE GENOMIC DNA]</scope>
    <source>
        <strain evidence="10 11">GrpM-11</strain>
    </source>
</reference>
<dbReference type="EMBL" id="JACJVJ010000001">
    <property type="protein sequence ID" value="MBC2777655.1"/>
    <property type="molecule type" value="Genomic_DNA"/>
</dbReference>
<keyword evidence="4 6" id="KW-0378">Hydrolase</keyword>
<feature type="domain" description="Beta-lactamase class A catalytic" evidence="9">
    <location>
        <begin position="67"/>
        <end position="275"/>
    </location>
</feature>
<dbReference type="GO" id="GO:0030655">
    <property type="term" value="P:beta-lactam antibiotic catabolic process"/>
    <property type="evidence" value="ECO:0007669"/>
    <property type="project" value="InterPro"/>
</dbReference>
<dbReference type="GO" id="GO:0046677">
    <property type="term" value="P:response to antibiotic"/>
    <property type="evidence" value="ECO:0007669"/>
    <property type="project" value="UniProtKB-UniRule"/>
</dbReference>
<organism evidence="10 11">
    <name type="scientific">Parasphingopyxis marina</name>
    <dbReference type="NCBI Taxonomy" id="2761622"/>
    <lineage>
        <taxon>Bacteria</taxon>
        <taxon>Pseudomonadati</taxon>
        <taxon>Pseudomonadota</taxon>
        <taxon>Alphaproteobacteria</taxon>
        <taxon>Sphingomonadales</taxon>
        <taxon>Sphingomonadaceae</taxon>
        <taxon>Parasphingopyxis</taxon>
    </lineage>
</organism>
<evidence type="ECO:0000256" key="7">
    <source>
        <dbReference type="SAM" id="MobiDB-lite"/>
    </source>
</evidence>
<dbReference type="PROSITE" id="PS00146">
    <property type="entry name" value="BETA_LACTAMASE_A"/>
    <property type="match status" value="1"/>
</dbReference>
<feature type="signal peptide" evidence="8">
    <location>
        <begin position="1"/>
        <end position="23"/>
    </location>
</feature>
<dbReference type="PRINTS" id="PR00118">
    <property type="entry name" value="BLACTAMASEA"/>
</dbReference>
<evidence type="ECO:0000256" key="5">
    <source>
        <dbReference type="ARBA" id="ARBA00023251"/>
    </source>
</evidence>
<evidence type="ECO:0000256" key="8">
    <source>
        <dbReference type="SAM" id="SignalP"/>
    </source>
</evidence>
<sequence>MDWKVTGALLLALALGSACSSGAQEGETASEAPASALTEAAIAEIEERIGGRVGVALVGADGRILHSYRGGERFAMCSTFKLALSAAVLEQVEAGTLEMDRAVEFAESDLLDYAPAAREHFDEAMGAGQMTIAEMAEAISTLSDNTAANLLLQMIGGPQEMTAFFRRHGDETTRLDRMEPELNENAAGDPRDTTTPQAMAGLVQRLVLGDALSAEGREQLAAWTVANRTGDDRIRAGIPEGWRVGDKTGSCGTAYNDIGIVWPPEREPFVLTVYVDRPTAEAGEVDAAIAEIGRLAAERRGGG</sequence>
<dbReference type="PANTHER" id="PTHR35333">
    <property type="entry name" value="BETA-LACTAMASE"/>
    <property type="match status" value="1"/>
</dbReference>
<evidence type="ECO:0000256" key="2">
    <source>
        <dbReference type="ARBA" id="ARBA00009009"/>
    </source>
</evidence>
<dbReference type="GO" id="GO:0008800">
    <property type="term" value="F:beta-lactamase activity"/>
    <property type="evidence" value="ECO:0007669"/>
    <property type="project" value="UniProtKB-UniRule"/>
</dbReference>
<name>A0A842HXQ0_9SPHN</name>
<keyword evidence="5 6" id="KW-0046">Antibiotic resistance</keyword>
<keyword evidence="11" id="KW-1185">Reference proteome</keyword>
<comment type="similarity">
    <text evidence="2 6">Belongs to the class-A beta-lactamase family.</text>
</comment>
<dbReference type="NCBIfam" id="NF033103">
    <property type="entry name" value="bla_class_A"/>
    <property type="match status" value="1"/>
</dbReference>
<dbReference type="SUPFAM" id="SSF56601">
    <property type="entry name" value="beta-lactamase/transpeptidase-like"/>
    <property type="match status" value="1"/>
</dbReference>
<comment type="catalytic activity">
    <reaction evidence="1 6">
        <text>a beta-lactam + H2O = a substituted beta-amino acid</text>
        <dbReference type="Rhea" id="RHEA:20401"/>
        <dbReference type="ChEBI" id="CHEBI:15377"/>
        <dbReference type="ChEBI" id="CHEBI:35627"/>
        <dbReference type="ChEBI" id="CHEBI:140347"/>
        <dbReference type="EC" id="3.5.2.6"/>
    </reaction>
</comment>
<feature type="region of interest" description="Disordered" evidence="7">
    <location>
        <begin position="172"/>
        <end position="193"/>
    </location>
</feature>
<keyword evidence="8" id="KW-0732">Signal</keyword>
<proteinExistence type="inferred from homology"/>
<dbReference type="EC" id="3.5.2.6" evidence="3 6"/>
<dbReference type="Pfam" id="PF13354">
    <property type="entry name" value="Beta-lactamase2"/>
    <property type="match status" value="1"/>
</dbReference>
<evidence type="ECO:0000256" key="1">
    <source>
        <dbReference type="ARBA" id="ARBA00001526"/>
    </source>
</evidence>
<dbReference type="Proteomes" id="UP000564378">
    <property type="component" value="Unassembled WGS sequence"/>
</dbReference>
<dbReference type="RefSeq" id="WP_185800849.1">
    <property type="nucleotide sequence ID" value="NZ_JACJVJ010000001.1"/>
</dbReference>